<dbReference type="Bgee" id="ENSG00000164398">
    <property type="expression patterns" value="Expressed in lateral nuclear group of thalamus and 140 other cell types or tissues"/>
</dbReference>
<dbReference type="OrthoDB" id="1700726at2759"/>
<reference evidence="1" key="4">
    <citation type="submission" date="2025-08" db="UniProtKB">
        <authorList>
            <consortium name="Ensembl"/>
        </authorList>
    </citation>
    <scope>IDENTIFICATION</scope>
</reference>
<reference evidence="1 2" key="1">
    <citation type="journal article" date="2001" name="Nature">
        <title>Initial sequencing and analysis of the human genome.</title>
        <authorList>
            <consortium name="International Human Genome Sequencing Consortium"/>
            <person name="Lander E.S."/>
            <person name="Linton L.M."/>
            <person name="Birren B."/>
            <person name="Nusbaum C."/>
            <person name="Zody M.C."/>
            <person name="Baldwin J."/>
            <person name="Devon K."/>
            <person name="Dewar K."/>
            <person name="Doyle M."/>
            <person name="FitzHugh W."/>
            <person name="Funke R."/>
            <person name="Gage D."/>
            <person name="Harris K."/>
            <person name="Heaford A."/>
            <person name="Howland J."/>
            <person name="Kann L."/>
            <person name="Lehoczky J."/>
            <person name="LeVine R."/>
            <person name="McEwan P."/>
            <person name="McKernan K."/>
            <person name="Meldrim J."/>
            <person name="Mesirov J.P."/>
            <person name="Miranda C."/>
            <person name="Morris W."/>
            <person name="Naylor J."/>
            <person name="Raymond C."/>
            <person name="Rosetti M."/>
            <person name="Santos R."/>
            <person name="Sheridan A."/>
            <person name="Sougnez C."/>
            <person name="Stange-Thomann N."/>
            <person name="Stojanovic N."/>
            <person name="Subramanian A."/>
            <person name="Wyman D."/>
            <person name="Rogers J."/>
            <person name="Sulston J."/>
            <person name="Ainscough R."/>
            <person name="Beck S."/>
            <person name="Bentley D."/>
            <person name="Burton J."/>
            <person name="Clee C."/>
            <person name="Carter N."/>
            <person name="Coulson A."/>
            <person name="Deadman R."/>
            <person name="Deloukas P."/>
            <person name="Dunham A."/>
            <person name="Dunham I."/>
            <person name="Durbin R."/>
            <person name="French L."/>
            <person name="Grafham D."/>
            <person name="Gregory S."/>
            <person name="Hubbard T."/>
            <person name="Humphray S."/>
            <person name="Hunt A."/>
            <person name="Jones M."/>
            <person name="Lloyd C."/>
            <person name="McMurray A."/>
            <person name="Matthews L."/>
            <person name="Mercer S."/>
            <person name="Milne S."/>
            <person name="Mullikin J.C."/>
            <person name="Mungall A."/>
            <person name="Plumb R."/>
            <person name="Ross M."/>
            <person name="Shownkeen R."/>
            <person name="Sims S."/>
            <person name="Waterston R.H."/>
            <person name="Wilson R.K."/>
            <person name="Hillier L.W."/>
            <person name="McPherson J.D."/>
            <person name="Marra M.A."/>
            <person name="Mardis E.R."/>
            <person name="Fulton L.A."/>
            <person name="Chinwalla A.T."/>
            <person name="Pepin K.H."/>
            <person name="Gish W.R."/>
            <person name="Chissoe S.L."/>
            <person name="Wendl M.C."/>
            <person name="Delehaunty K.D."/>
            <person name="Miner T.L."/>
            <person name="Delehaunty A."/>
            <person name="Kramer J.B."/>
            <person name="Cook L.L."/>
            <person name="Fulton R.S."/>
            <person name="Johnson D.L."/>
            <person name="Minx P.J."/>
            <person name="Clifton S.W."/>
            <person name="Hawkins T."/>
            <person name="Branscomb E."/>
            <person name="Predki P."/>
            <person name="Richardson P."/>
            <person name="Wenning S."/>
            <person name="Slezak T."/>
            <person name="Doggett N."/>
            <person name="Cheng J.F."/>
            <person name="Olsen A."/>
            <person name="Lucas S."/>
            <person name="Elkin C."/>
            <person name="Uberbacher E."/>
            <person name="Frazier M."/>
            <person name="Gibbs R.A."/>
            <person name="Muzny D.M."/>
            <person name="Scherer S.E."/>
            <person name="Bouck J.B."/>
            <person name="Sodergren E.J."/>
            <person name="Worley K.C."/>
            <person name="Rives C.M."/>
            <person name="Gorrell J.H."/>
            <person name="Metzker M.L."/>
            <person name="Naylor S.L."/>
            <person name="Kucherlapati R.S."/>
            <person name="Nelson D.L."/>
            <person name="Weinstock G.M."/>
            <person name="Sakaki Y."/>
            <person name="Fujiyama A."/>
            <person name="Hattori M."/>
            <person name="Yada T."/>
            <person name="Toyoda A."/>
            <person name="Itoh T."/>
            <person name="Kawagoe C."/>
            <person name="Watanabe H."/>
            <person name="Totoki Y."/>
            <person name="Taylor T."/>
            <person name="Weissenbach J."/>
            <person name="Heilig R."/>
            <person name="Saurin W."/>
            <person name="Artiguenave F."/>
            <person name="Brottier P."/>
            <person name="Bruls T."/>
            <person name="Pelletier E."/>
            <person name="Robert C."/>
            <person name="Wincker P."/>
            <person name="Smith D.R."/>
            <person name="Doucette-Stamm L."/>
            <person name="Rubenfield M."/>
            <person name="Weinstock K."/>
            <person name="Lee H.M."/>
            <person name="Dubois J."/>
            <person name="Rosenthal A."/>
            <person name="Platzer M."/>
            <person name="Nyakatura G."/>
            <person name="Taudien S."/>
            <person name="Rump A."/>
            <person name="Yang H."/>
            <person name="Yu J."/>
            <person name="Wang J."/>
            <person name="Huang G."/>
            <person name="Gu J."/>
            <person name="Hood L."/>
            <person name="Rowen L."/>
            <person name="Madan A."/>
            <person name="Qin S."/>
            <person name="Davis R.W."/>
            <person name="Federspiel N.A."/>
            <person name="Abola A.P."/>
            <person name="Proctor M.J."/>
            <person name="Myers R.M."/>
            <person name="Schmutz J."/>
            <person name="Dickson M."/>
            <person name="Grimwood J."/>
            <person name="Cox D.R."/>
            <person name="Olson M.V."/>
            <person name="Kaul R."/>
            <person name="Raymond C."/>
            <person name="Shimizu N."/>
            <person name="Kawasaki K."/>
            <person name="Minoshima S."/>
            <person name="Evans G.A."/>
            <person name="Athanasiou M."/>
            <person name="Schultz R."/>
            <person name="Roe B.A."/>
            <person name="Chen F."/>
            <person name="Pan H."/>
            <person name="Ramser J."/>
            <person name="Lehrach H."/>
            <person name="Reinhardt R."/>
            <person name="McCombie W.R."/>
            <person name="de la Bastide M."/>
            <person name="Dedhia N."/>
            <person name="Blocker H."/>
            <person name="Hornischer K."/>
            <person name="Nordsiek G."/>
            <person name="Agarwala R."/>
            <person name="Aravind L."/>
            <person name="Bailey J.A."/>
            <person name="Bateman A."/>
            <person name="Batzoglou S."/>
            <person name="Birney E."/>
            <person name="Bork P."/>
            <person name="Brown D.G."/>
            <person name="Burge C.B."/>
            <person name="Cerutti L."/>
            <person name="Chen H.C."/>
            <person name="Church D."/>
            <person name="Clamp M."/>
            <person name="Copley R.R."/>
            <person name="Doerks T."/>
            <person name="Eddy S.R."/>
            <person name="Eichler E.E."/>
            <person name="Furey T.S."/>
            <person name="Galagan J."/>
            <person name="Gilbert J.G."/>
            <person name="Harmon C."/>
            <person name="Hayashizaki Y."/>
            <person name="Haussler D."/>
            <person name="Hermjakob H."/>
            <person name="Hokamp K."/>
            <person name="Jang W."/>
            <person name="Johnson L.S."/>
            <person name="Jones T.A."/>
            <person name="Kasif S."/>
            <person name="Kaspryzk A."/>
            <person name="Kennedy S."/>
            <person name="Kent W.J."/>
            <person name="Kitts P."/>
            <person name="Koonin E.V."/>
            <person name="Korf I."/>
            <person name="Kulp D."/>
            <person name="Lancet D."/>
            <person name="Lowe T.M."/>
            <person name="McLysaght A."/>
            <person name="Mikkelsen T."/>
            <person name="Moran J.V."/>
            <person name="Mulder N."/>
            <person name="Pollara V.J."/>
            <person name="Ponting C.P."/>
            <person name="Schuler G."/>
            <person name="Schultz J."/>
            <person name="Slater G."/>
            <person name="Smit A.F."/>
            <person name="Stupka E."/>
            <person name="Szustakowski J."/>
            <person name="Thierry-Mieg D."/>
            <person name="Thierry-Mieg J."/>
            <person name="Wagner L."/>
            <person name="Wallis J."/>
            <person name="Wheeler R."/>
            <person name="Williams A."/>
            <person name="Wolf Y.I."/>
            <person name="Wolfe K.H."/>
            <person name="Yang S.P."/>
            <person name="Yeh R.F."/>
            <person name="Collins F."/>
            <person name="Guyer M.S."/>
            <person name="Peterson J."/>
            <person name="Felsenfeld A."/>
            <person name="Wetterstrand K.A."/>
            <person name="Patrinos A."/>
            <person name="Morgan M.J."/>
            <person name="de Jong P."/>
            <person name="Catanese J.J."/>
            <person name="Osoegawa K."/>
            <person name="Shizuya H."/>
            <person name="Choi S."/>
            <person name="Chen Y.J."/>
        </authorList>
    </citation>
    <scope>NUCLEOTIDE SEQUENCE [LARGE SCALE GENOMIC DNA]</scope>
</reference>
<dbReference type="Ensembl" id="ENST00000651269.1">
    <property type="protein sequence ID" value="ENSP00000498492.1"/>
    <property type="gene ID" value="ENSG00000164398.15"/>
</dbReference>
<name>A0A494C0D5_HUMAN</name>
<dbReference type="Ensembl" id="ENST00000651269.1">
    <property type="protein sequence ID" value="ENSP00000498492.1"/>
    <property type="gene ID" value="ENSG00000164398.16"/>
</dbReference>
<organism evidence="1 2">
    <name type="scientific">Homo sapiens</name>
    <name type="common">Human</name>
    <dbReference type="NCBI Taxonomy" id="9606"/>
    <lineage>
        <taxon>Eukaryota</taxon>
        <taxon>Metazoa</taxon>
        <taxon>Chordata</taxon>
        <taxon>Craniata</taxon>
        <taxon>Vertebrata</taxon>
        <taxon>Euteleostomi</taxon>
        <taxon>Mammalia</taxon>
        <taxon>Eutheria</taxon>
        <taxon>Euarchontoglires</taxon>
        <taxon>Primates</taxon>
        <taxon>Haplorrhini</taxon>
        <taxon>Catarrhini</taxon>
        <taxon>Hominidae</taxon>
        <taxon>Homo</taxon>
    </lineage>
</organism>
<accession>A0A494C0D5</accession>
<protein>
    <submittedName>
        <fullName evidence="1">Acyl-CoA synthetase long chain family member 6</fullName>
    </submittedName>
</protein>
<dbReference type="ExpressionAtlas" id="A0A494C0D5">
    <property type="expression patterns" value="baseline and differential"/>
</dbReference>
<dbReference type="ChiTaRS" id="ACSL6">
    <property type="organism name" value="human"/>
</dbReference>
<dbReference type="Proteomes" id="UP000005640">
    <property type="component" value="Chromosome 5"/>
</dbReference>
<dbReference type="HGNC" id="HGNC:16496">
    <property type="gene designation" value="ACSL6"/>
</dbReference>
<reference evidence="1" key="5">
    <citation type="submission" date="2025-09" db="UniProtKB">
        <authorList>
            <consortium name="Ensembl"/>
        </authorList>
    </citation>
    <scope>IDENTIFICATION</scope>
</reference>
<reference evidence="1 2" key="2">
    <citation type="journal article" date="2004" name="Nature">
        <title>The DNA sequence and comparative analysis of human chromosome 5.</title>
        <authorList>
            <person name="Schmutz J."/>
            <person name="Martin J."/>
            <person name="Terry A."/>
            <person name="Couronne O."/>
            <person name="Grimwood J."/>
            <person name="Lowry S."/>
            <person name="Gordon L.A."/>
            <person name="Scott D."/>
            <person name="Xie G."/>
            <person name="Huang W."/>
            <person name="Hellsten U."/>
            <person name="Tran-Gyamfi M."/>
            <person name="She X."/>
            <person name="Prabhakar S."/>
            <person name="Aerts A."/>
            <person name="Altherr M."/>
            <person name="Bajorek E."/>
            <person name="Black S."/>
            <person name="Branscomb E."/>
            <person name="Caoile C."/>
            <person name="Challacombe J.F."/>
            <person name="Chan Y.M."/>
            <person name="Denys M."/>
            <person name="Detter J.C."/>
            <person name="Escobar J."/>
            <person name="Flowers D."/>
            <person name="Fotopulos D."/>
            <person name="Glavina T."/>
            <person name="Gomez M."/>
            <person name="Gonzales E."/>
            <person name="Goodstein D."/>
            <person name="Grigoriev I."/>
            <person name="Groza M."/>
            <person name="Hammon N."/>
            <person name="Hawkins T."/>
            <person name="Haydu L."/>
            <person name="Israni S."/>
            <person name="Jett J."/>
            <person name="Kadner K."/>
            <person name="Kimball H."/>
            <person name="Kobayashi A."/>
            <person name="Lopez F."/>
            <person name="Lou Y."/>
            <person name="Martinez D."/>
            <person name="Medina C."/>
            <person name="Morgan J."/>
            <person name="Nandkeshwar R."/>
            <person name="Noonan J.P."/>
            <person name="Pitluck S."/>
            <person name="Pollard M."/>
            <person name="Predki P."/>
            <person name="Priest J."/>
            <person name="Ramirez L."/>
            <person name="Retterer J."/>
            <person name="Rodriguez A."/>
            <person name="Rogers S."/>
            <person name="Salamov A."/>
            <person name="Salazar A."/>
            <person name="Thayer N."/>
            <person name="Tice H."/>
            <person name="Tsai M."/>
            <person name="Ustaszewska A."/>
            <person name="Vo N."/>
            <person name="Wheeler J."/>
            <person name="Wu K."/>
            <person name="Yang J."/>
            <person name="Dickson M."/>
            <person name="Cheng J.F."/>
            <person name="Eichler E.E."/>
            <person name="Olsen A."/>
            <person name="Pennacchio L.A."/>
            <person name="Rokhsar D.S."/>
            <person name="Richardson P."/>
            <person name="Lucas S.M."/>
            <person name="Myers R.M."/>
            <person name="Rubin E.M."/>
        </authorList>
    </citation>
    <scope>NUCLEOTIDE SEQUENCE [LARGE SCALE GENOMIC DNA]</scope>
</reference>
<keyword evidence="2" id="KW-1185">Reference proteome</keyword>
<gene>
    <name evidence="1" type="primary">ACSL6</name>
</gene>
<evidence type="ECO:0000313" key="1">
    <source>
        <dbReference type="Ensembl" id="ENSP00000498492.1"/>
    </source>
</evidence>
<sequence length="97" mass="11076">MLTFFLVSGGSLWLFVGHSEVSCLLCLLLLLPGQFHDLSQRHAWHLGFMKILCGPNEYQFPLAPEADKTYLPWISGDLWSIHQPTCWFKINSKVVLS</sequence>
<dbReference type="OpenTargets" id="ENSG00000164398"/>
<reference evidence="1 2" key="3">
    <citation type="journal article" date="2004" name="Nature">
        <title>Finishing the euchromatic sequence of the human genome.</title>
        <authorList>
            <consortium name="International Human Genome Sequencing Consortium"/>
        </authorList>
    </citation>
    <scope>NUCLEOTIDE SEQUENCE [LARGE SCALE GENOMIC DNA]</scope>
</reference>
<dbReference type="VEuPathDB" id="HostDB:ENSG00000164398"/>
<dbReference type="EMBL" id="AC034228">
    <property type="status" value="NOT_ANNOTATED_CDS"/>
    <property type="molecule type" value="Genomic_DNA"/>
</dbReference>
<dbReference type="GeneTree" id="ENSGT00940000162308"/>
<evidence type="ECO:0000313" key="2">
    <source>
        <dbReference type="Proteomes" id="UP000005640"/>
    </source>
</evidence>
<dbReference type="AlphaFoldDB" id="A0A494C0D5"/>
<proteinExistence type="predicted"/>